<dbReference type="SUPFAM" id="SSF56935">
    <property type="entry name" value="Porins"/>
    <property type="match status" value="1"/>
</dbReference>
<feature type="domain" description="TonB-dependent receptor-like beta-barrel" evidence="14">
    <location>
        <begin position="394"/>
        <end position="812"/>
    </location>
</feature>
<evidence type="ECO:0000256" key="4">
    <source>
        <dbReference type="ARBA" id="ARBA00022496"/>
    </source>
</evidence>
<sequence length="847" mass="94116">MWCEDILKLKFWYAGILSIFYLALSQPALAEEKQTKIDIGKDKATVEEKAEKSNSNILQLSEIQFPETNASYLLTQENINPAIIQITGVRSQQTSNGLEIVLETLQGNLLTPTTTTDGNTLIADIQNAVLTLPNDGNFQTKNPLEGIASITVTQVGNKVQIRITGVENAPTVRISNSQNGLTLSLDSTPQADIELTVTAQKRPEEQQEIPLSLTVIPQKEIADAQIDSFQDIANYTPNFSFAPTSGGGTEFSNYSLRGINNANFLTAQDSVAFYIDDVPVDYNGFLDLAFTDLERIEVLRGPQSTLYGKNSSAGVVNVISRQATFEPEVTFGLSYGKYDSRELQFSINDALVDDKLAFRIAGAYRGQDGFIQNLATGEKIGERARFAGRAQLLWTPTLDWTVSFNSYNSFTDDGNPTYNTLNPEDAFEVNLETEGFNKLSTNTQAVKVDYNGEGFRAASITARRYSRQENVVPGNGGGLQIIDDVNSTTWTQELRFQSPETADRLQWLLGGYYESRDFKVDDAQSEFPGFGRFRRFGDDSRETYAVFGQVDYKPIEPLTVFAGLRYETSEASSRSTSESAPFDGDFTPRRPEFNQEVSNDELIPRFGLKYQLNPNLMAYTTVAKGYRPGGLNYRADDENTLRFGEEKTWSYEAGLKSSWLNNRLIANLSVFHNDVNDYQVLQFDESGFFGSVSNIDVKATGVEFELKAKPATGLDLIASVGYVDSKYKNYLNSDTGVDLSDNQVPFVPQFTYNLAAQYRSPGGLYVRAGLTGYGITYFDDDNQIKQEPYVLVNARIGYEADKYGIYLYANNLFDTRYITSGFLFPVPDGTAGFGDPVTYGVQFKATL</sequence>
<evidence type="ECO:0000256" key="12">
    <source>
        <dbReference type="RuleBase" id="RU003357"/>
    </source>
</evidence>
<evidence type="ECO:0000313" key="18">
    <source>
        <dbReference type="Proteomes" id="UP000218418"/>
    </source>
</evidence>
<dbReference type="AlphaFoldDB" id="A0A1Z4LXB3"/>
<dbReference type="InterPro" id="IPR000531">
    <property type="entry name" value="Beta-barrel_TonB"/>
</dbReference>
<dbReference type="EMBL" id="AP018227">
    <property type="protein sequence ID" value="BAY85863.1"/>
    <property type="molecule type" value="Genomic_DNA"/>
</dbReference>
<dbReference type="GO" id="GO:0009279">
    <property type="term" value="C:cell outer membrane"/>
    <property type="evidence" value="ECO:0007669"/>
    <property type="project" value="UniProtKB-SubCell"/>
</dbReference>
<keyword evidence="6" id="KW-0408">Iron</keyword>
<evidence type="ECO:0000256" key="3">
    <source>
        <dbReference type="ARBA" id="ARBA00022452"/>
    </source>
</evidence>
<protein>
    <submittedName>
        <fullName evidence="17">TonB-dependent receptor</fullName>
    </submittedName>
</protein>
<dbReference type="PANTHER" id="PTHR32552:SF81">
    <property type="entry name" value="TONB-DEPENDENT OUTER MEMBRANE RECEPTOR"/>
    <property type="match status" value="1"/>
</dbReference>
<evidence type="ECO:0000256" key="2">
    <source>
        <dbReference type="ARBA" id="ARBA00022448"/>
    </source>
</evidence>
<dbReference type="InterPro" id="IPR021731">
    <property type="entry name" value="AMIN_dom"/>
</dbReference>
<evidence type="ECO:0000259" key="14">
    <source>
        <dbReference type="Pfam" id="PF00593"/>
    </source>
</evidence>
<dbReference type="Proteomes" id="UP000218418">
    <property type="component" value="Chromosome"/>
</dbReference>
<keyword evidence="8 12" id="KW-0798">TonB box</keyword>
<keyword evidence="5 11" id="KW-0812">Transmembrane</keyword>
<evidence type="ECO:0000313" key="17">
    <source>
        <dbReference type="EMBL" id="BAY85863.1"/>
    </source>
</evidence>
<evidence type="ECO:0000259" key="16">
    <source>
        <dbReference type="Pfam" id="PF11741"/>
    </source>
</evidence>
<gene>
    <name evidence="17" type="ORF">NIES267_53690</name>
</gene>
<dbReference type="PROSITE" id="PS52016">
    <property type="entry name" value="TONB_DEPENDENT_REC_3"/>
    <property type="match status" value="1"/>
</dbReference>
<dbReference type="Pfam" id="PF07715">
    <property type="entry name" value="Plug"/>
    <property type="match status" value="1"/>
</dbReference>
<keyword evidence="4" id="KW-0410">Iron transport</keyword>
<keyword evidence="9 11" id="KW-0472">Membrane</keyword>
<comment type="subcellular location">
    <subcellularLocation>
        <location evidence="1 11">Cell outer membrane</location>
        <topology evidence="1 11">Multi-pass membrane protein</topology>
    </subcellularLocation>
</comment>
<dbReference type="InterPro" id="IPR039426">
    <property type="entry name" value="TonB-dep_rcpt-like"/>
</dbReference>
<feature type="domain" description="AMIN" evidence="16">
    <location>
        <begin position="89"/>
        <end position="184"/>
    </location>
</feature>
<keyword evidence="2 11" id="KW-0813">Transport</keyword>
<proteinExistence type="inferred from homology"/>
<evidence type="ECO:0000256" key="9">
    <source>
        <dbReference type="ARBA" id="ARBA00023136"/>
    </source>
</evidence>
<keyword evidence="7" id="KW-0406">Ion transport</keyword>
<feature type="domain" description="TonB-dependent receptor plug" evidence="15">
    <location>
        <begin position="206"/>
        <end position="315"/>
    </location>
</feature>
<dbReference type="InterPro" id="IPR036942">
    <property type="entry name" value="Beta-barrel_TonB_sf"/>
</dbReference>
<accession>A0A1Z4LXB3</accession>
<evidence type="ECO:0000256" key="13">
    <source>
        <dbReference type="SAM" id="MobiDB-lite"/>
    </source>
</evidence>
<comment type="similarity">
    <text evidence="11 12">Belongs to the TonB-dependent receptor family.</text>
</comment>
<dbReference type="Pfam" id="PF00593">
    <property type="entry name" value="TonB_dep_Rec_b-barrel"/>
    <property type="match status" value="1"/>
</dbReference>
<evidence type="ECO:0000256" key="1">
    <source>
        <dbReference type="ARBA" id="ARBA00004571"/>
    </source>
</evidence>
<organism evidence="17 18">
    <name type="scientific">Calothrix parasitica NIES-267</name>
    <dbReference type="NCBI Taxonomy" id="1973488"/>
    <lineage>
        <taxon>Bacteria</taxon>
        <taxon>Bacillati</taxon>
        <taxon>Cyanobacteriota</taxon>
        <taxon>Cyanophyceae</taxon>
        <taxon>Nostocales</taxon>
        <taxon>Calotrichaceae</taxon>
        <taxon>Calothrix</taxon>
    </lineage>
</organism>
<name>A0A1Z4LXB3_9CYAN</name>
<keyword evidence="3 11" id="KW-1134">Transmembrane beta strand</keyword>
<evidence type="ECO:0000259" key="15">
    <source>
        <dbReference type="Pfam" id="PF07715"/>
    </source>
</evidence>
<dbReference type="PANTHER" id="PTHR32552">
    <property type="entry name" value="FERRICHROME IRON RECEPTOR-RELATED"/>
    <property type="match status" value="1"/>
</dbReference>
<dbReference type="Gene3D" id="2.40.170.20">
    <property type="entry name" value="TonB-dependent receptor, beta-barrel domain"/>
    <property type="match status" value="1"/>
</dbReference>
<evidence type="ECO:0000256" key="7">
    <source>
        <dbReference type="ARBA" id="ARBA00023065"/>
    </source>
</evidence>
<evidence type="ECO:0000256" key="10">
    <source>
        <dbReference type="ARBA" id="ARBA00023237"/>
    </source>
</evidence>
<dbReference type="InterPro" id="IPR012910">
    <property type="entry name" value="Plug_dom"/>
</dbReference>
<keyword evidence="18" id="KW-1185">Reference proteome</keyword>
<evidence type="ECO:0000256" key="8">
    <source>
        <dbReference type="ARBA" id="ARBA00023077"/>
    </source>
</evidence>
<dbReference type="GO" id="GO:0006826">
    <property type="term" value="P:iron ion transport"/>
    <property type="evidence" value="ECO:0007669"/>
    <property type="project" value="UniProtKB-KW"/>
</dbReference>
<dbReference type="Pfam" id="PF11741">
    <property type="entry name" value="AMIN"/>
    <property type="match status" value="1"/>
</dbReference>
<evidence type="ECO:0000256" key="5">
    <source>
        <dbReference type="ARBA" id="ARBA00022692"/>
    </source>
</evidence>
<reference evidence="17 18" key="1">
    <citation type="submission" date="2017-06" db="EMBL/GenBank/DDBJ databases">
        <title>Genome sequencing of cyanobaciteial culture collection at National Institute for Environmental Studies (NIES).</title>
        <authorList>
            <person name="Hirose Y."/>
            <person name="Shimura Y."/>
            <person name="Fujisawa T."/>
            <person name="Nakamura Y."/>
            <person name="Kawachi M."/>
        </authorList>
    </citation>
    <scope>NUCLEOTIDE SEQUENCE [LARGE SCALE GENOMIC DNA]</scope>
    <source>
        <strain evidence="17 18">NIES-267</strain>
    </source>
</reference>
<feature type="region of interest" description="Disordered" evidence="13">
    <location>
        <begin position="572"/>
        <end position="591"/>
    </location>
</feature>
<keyword evidence="10 11" id="KW-0998">Cell outer membrane</keyword>
<evidence type="ECO:0000256" key="6">
    <source>
        <dbReference type="ARBA" id="ARBA00023004"/>
    </source>
</evidence>
<evidence type="ECO:0000256" key="11">
    <source>
        <dbReference type="PROSITE-ProRule" id="PRU01360"/>
    </source>
</evidence>
<keyword evidence="17" id="KW-0675">Receptor</keyword>
<dbReference type="CDD" id="cd01347">
    <property type="entry name" value="ligand_gated_channel"/>
    <property type="match status" value="1"/>
</dbReference>